<dbReference type="EMBL" id="JBBPBN010000031">
    <property type="protein sequence ID" value="KAK9004125.1"/>
    <property type="molecule type" value="Genomic_DNA"/>
</dbReference>
<evidence type="ECO:0000256" key="1">
    <source>
        <dbReference type="SAM" id="MobiDB-lite"/>
    </source>
</evidence>
<comment type="caution">
    <text evidence="2">The sequence shown here is derived from an EMBL/GenBank/DDBJ whole genome shotgun (WGS) entry which is preliminary data.</text>
</comment>
<gene>
    <name evidence="2" type="ORF">V6N11_001934</name>
</gene>
<reference evidence="2 3" key="1">
    <citation type="journal article" date="2024" name="G3 (Bethesda)">
        <title>Genome assembly of Hibiscus sabdariffa L. provides insights into metabolisms of medicinal natural products.</title>
        <authorList>
            <person name="Kim T."/>
        </authorList>
    </citation>
    <scope>NUCLEOTIDE SEQUENCE [LARGE SCALE GENOMIC DNA]</scope>
    <source>
        <strain evidence="2">TK-2024</strain>
        <tissue evidence="2">Old leaves</tissue>
    </source>
</reference>
<dbReference type="Proteomes" id="UP001396334">
    <property type="component" value="Unassembled WGS sequence"/>
</dbReference>
<accession>A0ABR2QTV8</accession>
<feature type="compositionally biased region" description="Low complexity" evidence="1">
    <location>
        <begin position="43"/>
        <end position="57"/>
    </location>
</feature>
<name>A0ABR2QTV8_9ROSI</name>
<evidence type="ECO:0000313" key="3">
    <source>
        <dbReference type="Proteomes" id="UP001396334"/>
    </source>
</evidence>
<evidence type="ECO:0000313" key="2">
    <source>
        <dbReference type="EMBL" id="KAK9004125.1"/>
    </source>
</evidence>
<proteinExistence type="predicted"/>
<sequence length="283" mass="30458">MSASPKQMLHSGFNVSVPTQGALISHPGSMHQMTPMHISQGGSSHASSHVASSPTTPATYVTTSSQWPVTNDGACTFTVSQSLDELAKEHEASVKESGLPLVVSSPLIVSSQQRNFNVSQQPMVTDLGDGDSGCHPVSHIHDQTMQNIDIQEVSQELHSPVVLEPQQQNLESSQQSQQVHVDMSHNADHIQHTVVDIQNTDIDVHRDSVQISPAHSGNDIHEDIFPQDAQVTDEIVAEELQGDSAILDDFQDGFQAGNAIEPVGEIEPDGDGTAVSFLWLLCI</sequence>
<protein>
    <submittedName>
        <fullName evidence="2">Uncharacterized protein</fullName>
    </submittedName>
</protein>
<keyword evidence="3" id="KW-1185">Reference proteome</keyword>
<organism evidence="2 3">
    <name type="scientific">Hibiscus sabdariffa</name>
    <name type="common">roselle</name>
    <dbReference type="NCBI Taxonomy" id="183260"/>
    <lineage>
        <taxon>Eukaryota</taxon>
        <taxon>Viridiplantae</taxon>
        <taxon>Streptophyta</taxon>
        <taxon>Embryophyta</taxon>
        <taxon>Tracheophyta</taxon>
        <taxon>Spermatophyta</taxon>
        <taxon>Magnoliopsida</taxon>
        <taxon>eudicotyledons</taxon>
        <taxon>Gunneridae</taxon>
        <taxon>Pentapetalae</taxon>
        <taxon>rosids</taxon>
        <taxon>malvids</taxon>
        <taxon>Malvales</taxon>
        <taxon>Malvaceae</taxon>
        <taxon>Malvoideae</taxon>
        <taxon>Hibiscus</taxon>
    </lineage>
</organism>
<feature type="region of interest" description="Disordered" evidence="1">
    <location>
        <begin position="38"/>
        <end position="57"/>
    </location>
</feature>